<dbReference type="Proteomes" id="UP000254133">
    <property type="component" value="Unassembled WGS sequence"/>
</dbReference>
<protein>
    <submittedName>
        <fullName evidence="1">Uncharacterized protein</fullName>
    </submittedName>
</protein>
<name>A0A378PP29_MORBO</name>
<dbReference type="AlphaFoldDB" id="A0A378PP29"/>
<reference evidence="1 2" key="1">
    <citation type="submission" date="2018-06" db="EMBL/GenBank/DDBJ databases">
        <authorList>
            <consortium name="Pathogen Informatics"/>
            <person name="Doyle S."/>
        </authorList>
    </citation>
    <scope>NUCLEOTIDE SEQUENCE [LARGE SCALE GENOMIC DNA]</scope>
    <source>
        <strain evidence="1 2">NCTC9426</strain>
    </source>
</reference>
<proteinExistence type="predicted"/>
<evidence type="ECO:0000313" key="1">
    <source>
        <dbReference type="EMBL" id="STY88586.1"/>
    </source>
</evidence>
<gene>
    <name evidence="1" type="ORF">NCTC9426_00024</name>
</gene>
<accession>A0A378PP29</accession>
<organism evidence="1 2">
    <name type="scientific">Moraxella bovis</name>
    <dbReference type="NCBI Taxonomy" id="476"/>
    <lineage>
        <taxon>Bacteria</taxon>
        <taxon>Pseudomonadati</taxon>
        <taxon>Pseudomonadota</taxon>
        <taxon>Gammaproteobacteria</taxon>
        <taxon>Moraxellales</taxon>
        <taxon>Moraxellaceae</taxon>
        <taxon>Moraxella</taxon>
    </lineage>
</organism>
<dbReference type="EMBL" id="UGPZ01000001">
    <property type="protein sequence ID" value="STY88586.1"/>
    <property type="molecule type" value="Genomic_DNA"/>
</dbReference>
<sequence>MECWESTPPFFSLQNTFVDGELSISIDNLIVNLSNPTFYHCIESQKNSGVLYDAINSLNISHKFKDLEVMLLNSVFVFSGIRGFSYKLSNQHKSYAYNVGNIDNSQDFKIIEGRSLDFSDVDIAIKIHLSNDSTIRVFFKETDVLISSINFNNLLADKIAFLQSCKKEIIELKK</sequence>
<evidence type="ECO:0000313" key="2">
    <source>
        <dbReference type="Proteomes" id="UP000254133"/>
    </source>
</evidence>